<accession>A0A1H3QFF5</accession>
<evidence type="ECO:0000313" key="2">
    <source>
        <dbReference type="Proteomes" id="UP000198935"/>
    </source>
</evidence>
<reference evidence="2" key="1">
    <citation type="submission" date="2016-10" db="EMBL/GenBank/DDBJ databases">
        <authorList>
            <person name="Varghese N."/>
            <person name="Submissions S."/>
        </authorList>
    </citation>
    <scope>NUCLEOTIDE SEQUENCE [LARGE SCALE GENOMIC DNA]</scope>
    <source>
        <strain evidence="2">SP</strain>
    </source>
</reference>
<organism evidence="1 2">
    <name type="scientific">Evansella caseinilytica</name>
    <dbReference type="NCBI Taxonomy" id="1503961"/>
    <lineage>
        <taxon>Bacteria</taxon>
        <taxon>Bacillati</taxon>
        <taxon>Bacillota</taxon>
        <taxon>Bacilli</taxon>
        <taxon>Bacillales</taxon>
        <taxon>Bacillaceae</taxon>
        <taxon>Evansella</taxon>
    </lineage>
</organism>
<protein>
    <submittedName>
        <fullName evidence="1">Uncharacterized protein</fullName>
    </submittedName>
</protein>
<dbReference type="AlphaFoldDB" id="A0A1H3QFF5"/>
<proteinExistence type="predicted"/>
<evidence type="ECO:0000313" key="1">
    <source>
        <dbReference type="EMBL" id="SDZ11778.1"/>
    </source>
</evidence>
<sequence>MKRKNIFVIAGVFLIGSAASFFFGSWLPQEHRIAAGHGIDYLVDEYELTGARIEIDQVNYWEEGDRYAVRLYDIDQEKFYELALRLDDEQEAAFILDVTGSFDEFGLAYCH</sequence>
<gene>
    <name evidence="1" type="ORF">SAMN05421736_106140</name>
</gene>
<keyword evidence="2" id="KW-1185">Reference proteome</keyword>
<dbReference type="Proteomes" id="UP000198935">
    <property type="component" value="Unassembled WGS sequence"/>
</dbReference>
<dbReference type="EMBL" id="FNPI01000006">
    <property type="protein sequence ID" value="SDZ11778.1"/>
    <property type="molecule type" value="Genomic_DNA"/>
</dbReference>
<name>A0A1H3QFF5_9BACI</name>
<dbReference type="OrthoDB" id="2886328at2"/>